<gene>
    <name evidence="2" type="ORF">AO498_14015</name>
</gene>
<dbReference type="STRING" id="1727163.AO498_14015"/>
<dbReference type="GO" id="GO:0016757">
    <property type="term" value="F:glycosyltransferase activity"/>
    <property type="evidence" value="ECO:0007669"/>
    <property type="project" value="InterPro"/>
</dbReference>
<dbReference type="Pfam" id="PF00534">
    <property type="entry name" value="Glycos_transf_1"/>
    <property type="match status" value="1"/>
</dbReference>
<proteinExistence type="predicted"/>
<evidence type="ECO:0000313" key="3">
    <source>
        <dbReference type="Proteomes" id="UP000073816"/>
    </source>
</evidence>
<dbReference type="AlphaFoldDB" id="A0A142ER06"/>
<evidence type="ECO:0000259" key="1">
    <source>
        <dbReference type="Pfam" id="PF00534"/>
    </source>
</evidence>
<protein>
    <recommendedName>
        <fullName evidence="1">Glycosyl transferase family 1 domain-containing protein</fullName>
    </recommendedName>
</protein>
<dbReference type="Gene3D" id="3.40.50.2000">
    <property type="entry name" value="Glycogen Phosphorylase B"/>
    <property type="match status" value="2"/>
</dbReference>
<dbReference type="PATRIC" id="fig|1727163.4.peg.2941"/>
<accession>A0A142ER06</accession>
<dbReference type="Proteomes" id="UP000073816">
    <property type="component" value="Chromosome"/>
</dbReference>
<dbReference type="KEGG" id="alm:AO498_14015"/>
<dbReference type="EMBL" id="CP012836">
    <property type="protein sequence ID" value="AMQ57561.1"/>
    <property type="molecule type" value="Genomic_DNA"/>
</dbReference>
<reference evidence="2 3" key="2">
    <citation type="journal article" date="2016" name="Genome Announc.">
        <title>Complete Genome Sequence of Algoriphagus sp. Strain M8-2, Isolated from a Brackish Lake.</title>
        <authorList>
            <person name="Muraguchi Y."/>
            <person name="Kushimoto K."/>
            <person name="Ohtsubo Y."/>
            <person name="Suzuki T."/>
            <person name="Dohra H."/>
            <person name="Kimbara K."/>
            <person name="Shintani M."/>
        </authorList>
    </citation>
    <scope>NUCLEOTIDE SEQUENCE [LARGE SCALE GENOMIC DNA]</scope>
    <source>
        <strain evidence="2 3">M8-2</strain>
    </source>
</reference>
<keyword evidence="3" id="KW-1185">Reference proteome</keyword>
<sequence length="355" mass="40381">MKNKLPKKILFLGETYRADAQTWIKGIEKVSGLQIETLEVKSTKTRTGRIFMFLFFLFKILITNLKKSYDLVLAERSTSYGFFAIFVNAKRRVVAQQGITDIWPLTEFSLMIKPFFQRQAYQKADLIHAWGDVMVPAMLESGANPDKILIMPKGIDLSKYRFFDFPEKDRKLAVVTRSLTSVYNHSDILDALVILKEKNIDIKVIIVGDGNLMPNLEQMAIDLNLTEQVEFTGRIPNEDLPDLLSRASMYISVPETEGVSASLFEAMASGCFPIVTDLPGTRAFIENGKNGFLVGVNQPEEIAIAILNYLEKPESFQSAVLENRTYIDQNVDLDQNMKRIWDRYQALFLPKQINA</sequence>
<dbReference type="InterPro" id="IPR001296">
    <property type="entry name" value="Glyco_trans_1"/>
</dbReference>
<dbReference type="CDD" id="cd03801">
    <property type="entry name" value="GT4_PimA-like"/>
    <property type="match status" value="1"/>
</dbReference>
<dbReference type="SUPFAM" id="SSF53756">
    <property type="entry name" value="UDP-Glycosyltransferase/glycogen phosphorylase"/>
    <property type="match status" value="1"/>
</dbReference>
<name>A0A142ER06_9BACT</name>
<feature type="domain" description="Glycosyl transferase family 1" evidence="1">
    <location>
        <begin position="166"/>
        <end position="315"/>
    </location>
</feature>
<reference evidence="3" key="1">
    <citation type="submission" date="2015-09" db="EMBL/GenBank/DDBJ databases">
        <title>Complete sequence of Algoriphagus sp. M8-2.</title>
        <authorList>
            <person name="Shintani M."/>
        </authorList>
    </citation>
    <scope>NUCLEOTIDE SEQUENCE [LARGE SCALE GENOMIC DNA]</scope>
    <source>
        <strain evidence="3">M8-2</strain>
    </source>
</reference>
<dbReference type="PANTHER" id="PTHR12526">
    <property type="entry name" value="GLYCOSYLTRANSFERASE"/>
    <property type="match status" value="1"/>
</dbReference>
<evidence type="ECO:0000313" key="2">
    <source>
        <dbReference type="EMBL" id="AMQ57561.1"/>
    </source>
</evidence>
<dbReference type="RefSeq" id="WP_067548967.1">
    <property type="nucleotide sequence ID" value="NZ_CP012836.1"/>
</dbReference>
<dbReference type="OrthoDB" id="832722at2"/>
<organism evidence="2 3">
    <name type="scientific">Algoriphagus sanaruensis</name>
    <dbReference type="NCBI Taxonomy" id="1727163"/>
    <lineage>
        <taxon>Bacteria</taxon>
        <taxon>Pseudomonadati</taxon>
        <taxon>Bacteroidota</taxon>
        <taxon>Cytophagia</taxon>
        <taxon>Cytophagales</taxon>
        <taxon>Cyclobacteriaceae</taxon>
        <taxon>Algoriphagus</taxon>
    </lineage>
</organism>